<dbReference type="EMBL" id="JAQMWT010000294">
    <property type="protein sequence ID" value="KAJ8606105.1"/>
    <property type="molecule type" value="Genomic_DNA"/>
</dbReference>
<dbReference type="HAMAP" id="MF_00408">
    <property type="entry name" value="TATA_bind_prot_arch"/>
    <property type="match status" value="1"/>
</dbReference>
<comment type="similarity">
    <text evidence="2">Belongs to the TBP family.</text>
</comment>
<dbReference type="SUPFAM" id="SSF55945">
    <property type="entry name" value="TATA-box binding protein-like"/>
    <property type="match status" value="2"/>
</dbReference>
<dbReference type="GO" id="GO:0006352">
    <property type="term" value="P:DNA-templated transcription initiation"/>
    <property type="evidence" value="ECO:0007669"/>
    <property type="project" value="InterPro"/>
</dbReference>
<dbReference type="AlphaFoldDB" id="A0AAD7XNQ5"/>
<dbReference type="Pfam" id="PF00352">
    <property type="entry name" value="TBP"/>
    <property type="match status" value="2"/>
</dbReference>
<evidence type="ECO:0000256" key="7">
    <source>
        <dbReference type="ARBA" id="ARBA00023242"/>
    </source>
</evidence>
<name>A0AAD7XNQ5_9STRA</name>
<gene>
    <name evidence="9" type="ORF">CTAYLR_010562</name>
</gene>
<dbReference type="GO" id="GO:0003677">
    <property type="term" value="F:DNA binding"/>
    <property type="evidence" value="ECO:0007669"/>
    <property type="project" value="UniProtKB-KW"/>
</dbReference>
<protein>
    <recommendedName>
        <fullName evidence="11">TATA-box-binding protein</fullName>
    </recommendedName>
</protein>
<organism evidence="9 10">
    <name type="scientific">Chrysophaeum taylorii</name>
    <dbReference type="NCBI Taxonomy" id="2483200"/>
    <lineage>
        <taxon>Eukaryota</taxon>
        <taxon>Sar</taxon>
        <taxon>Stramenopiles</taxon>
        <taxon>Ochrophyta</taxon>
        <taxon>Pelagophyceae</taxon>
        <taxon>Pelagomonadales</taxon>
        <taxon>Pelagomonadaceae</taxon>
        <taxon>Chrysophaeum</taxon>
    </lineage>
</organism>
<dbReference type="InterPro" id="IPR030491">
    <property type="entry name" value="TBP_CS"/>
</dbReference>
<evidence type="ECO:0000256" key="2">
    <source>
        <dbReference type="ARBA" id="ARBA00005560"/>
    </source>
</evidence>
<keyword evidence="3" id="KW-0677">Repeat</keyword>
<feature type="region of interest" description="Disordered" evidence="8">
    <location>
        <begin position="197"/>
        <end position="222"/>
    </location>
</feature>
<evidence type="ECO:0000313" key="10">
    <source>
        <dbReference type="Proteomes" id="UP001230188"/>
    </source>
</evidence>
<evidence type="ECO:0000256" key="1">
    <source>
        <dbReference type="ARBA" id="ARBA00004123"/>
    </source>
</evidence>
<dbReference type="FunFam" id="3.30.310.10:FF:000005">
    <property type="entry name" value="TATA box-binding protein-like 1"/>
    <property type="match status" value="1"/>
</dbReference>
<dbReference type="Proteomes" id="UP001230188">
    <property type="component" value="Unassembled WGS sequence"/>
</dbReference>
<comment type="subcellular location">
    <subcellularLocation>
        <location evidence="1">Nucleus</location>
    </subcellularLocation>
</comment>
<keyword evidence="6" id="KW-0804">Transcription</keyword>
<dbReference type="PRINTS" id="PR00686">
    <property type="entry name" value="TIFACTORIID"/>
</dbReference>
<dbReference type="PROSITE" id="PS00351">
    <property type="entry name" value="TFIID"/>
    <property type="match status" value="1"/>
</dbReference>
<dbReference type="FunFam" id="3.30.310.10:FF:000002">
    <property type="entry name" value="TATA-box-binding protein 2"/>
    <property type="match status" value="1"/>
</dbReference>
<dbReference type="InterPro" id="IPR000814">
    <property type="entry name" value="TBP"/>
</dbReference>
<evidence type="ECO:0000256" key="6">
    <source>
        <dbReference type="ARBA" id="ARBA00023163"/>
    </source>
</evidence>
<dbReference type="Gene3D" id="3.30.310.10">
    <property type="entry name" value="TATA-Binding Protein"/>
    <property type="match status" value="2"/>
</dbReference>
<reference evidence="9" key="1">
    <citation type="submission" date="2023-01" db="EMBL/GenBank/DDBJ databases">
        <title>Metagenome sequencing of chrysophaentin producing Chrysophaeum taylorii.</title>
        <authorList>
            <person name="Davison J."/>
            <person name="Bewley C."/>
        </authorList>
    </citation>
    <scope>NUCLEOTIDE SEQUENCE</scope>
    <source>
        <strain evidence="9">NIES-1699</strain>
    </source>
</reference>
<dbReference type="GO" id="GO:0005634">
    <property type="term" value="C:nucleus"/>
    <property type="evidence" value="ECO:0007669"/>
    <property type="project" value="UniProtKB-SubCell"/>
</dbReference>
<proteinExistence type="inferred from homology"/>
<evidence type="ECO:0000256" key="5">
    <source>
        <dbReference type="ARBA" id="ARBA00023125"/>
    </source>
</evidence>
<dbReference type="CDD" id="cd04516">
    <property type="entry name" value="TBP_eukaryotes"/>
    <property type="match status" value="1"/>
</dbReference>
<evidence type="ECO:0000256" key="4">
    <source>
        <dbReference type="ARBA" id="ARBA00023015"/>
    </source>
</evidence>
<keyword evidence="5" id="KW-0238">DNA-binding</keyword>
<dbReference type="InterPro" id="IPR033710">
    <property type="entry name" value="TBP_eukaryotic"/>
</dbReference>
<feature type="compositionally biased region" description="Low complexity" evidence="8">
    <location>
        <begin position="209"/>
        <end position="222"/>
    </location>
</feature>
<comment type="caution">
    <text evidence="9">The sequence shown here is derived from an EMBL/GenBank/DDBJ whole genome shotgun (WGS) entry which is preliminary data.</text>
</comment>
<evidence type="ECO:0000313" key="9">
    <source>
        <dbReference type="EMBL" id="KAJ8606105.1"/>
    </source>
</evidence>
<evidence type="ECO:0000256" key="8">
    <source>
        <dbReference type="SAM" id="MobiDB-lite"/>
    </source>
</evidence>
<dbReference type="PANTHER" id="PTHR10126">
    <property type="entry name" value="TATA-BOX BINDING PROTEIN"/>
    <property type="match status" value="1"/>
</dbReference>
<keyword evidence="7" id="KW-0539">Nucleus</keyword>
<keyword evidence="4" id="KW-0805">Transcription regulation</keyword>
<evidence type="ECO:0008006" key="11">
    <source>
        <dbReference type="Google" id="ProtNLM"/>
    </source>
</evidence>
<keyword evidence="10" id="KW-1185">Reference proteome</keyword>
<dbReference type="InterPro" id="IPR012295">
    <property type="entry name" value="TBP_dom_sf"/>
</dbReference>
<evidence type="ECO:0000256" key="3">
    <source>
        <dbReference type="ARBA" id="ARBA00022737"/>
    </source>
</evidence>
<dbReference type="GO" id="GO:0032991">
    <property type="term" value="C:protein-containing complex"/>
    <property type="evidence" value="ECO:0007669"/>
    <property type="project" value="UniProtKB-ARBA"/>
</dbReference>
<accession>A0AAD7XNQ5</accession>
<sequence length="242" mass="26422">MEEALADTEPWSHPSGATVVVQNVVATVNLRCPLDLKQIACAARNAEYNPKKFAAVIMRIREPRCTSLLFSTGKMVVTGSKSEMLARTGARKLAAIVKKLGYAPKFSEFKIQNMVSTADVGFPIRLEALAYAHAKFSSYEPELFPGLIYRLVNPKTVLLIFVSGRLVITGGKALDHLHTAFDKIYPLLCEFKKETRPHRPELPLPPPATTDDAATQQRRTPADLVVPALPAAPAWTSAAPSS</sequence>